<proteinExistence type="inferred from homology"/>
<dbReference type="PANTHER" id="PTHR30520:SF6">
    <property type="entry name" value="FORMATE_NITRATE FAMILY TRANSPORTER (EUROFUNG)"/>
    <property type="match status" value="1"/>
</dbReference>
<keyword evidence="3 8" id="KW-0812">Transmembrane</keyword>
<accession>A0A9W9ENG4</accession>
<evidence type="ECO:0000256" key="1">
    <source>
        <dbReference type="ARBA" id="ARBA00004141"/>
    </source>
</evidence>
<name>A0A9W9ENG4_9EURO</name>
<feature type="transmembrane region" description="Helical" evidence="8">
    <location>
        <begin position="30"/>
        <end position="51"/>
    </location>
</feature>
<keyword evidence="5 8" id="KW-0472">Membrane</keyword>
<evidence type="ECO:0000256" key="5">
    <source>
        <dbReference type="ARBA" id="ARBA00023136"/>
    </source>
</evidence>
<feature type="transmembrane region" description="Helical" evidence="8">
    <location>
        <begin position="112"/>
        <end position="134"/>
    </location>
</feature>
<dbReference type="Proteomes" id="UP001141434">
    <property type="component" value="Unassembled WGS sequence"/>
</dbReference>
<evidence type="ECO:0000256" key="7">
    <source>
        <dbReference type="SAM" id="MobiDB-lite"/>
    </source>
</evidence>
<dbReference type="InterPro" id="IPR023271">
    <property type="entry name" value="Aquaporin-like"/>
</dbReference>
<dbReference type="PROSITE" id="PS01006">
    <property type="entry name" value="FORMATE_NITRITE_TP_2"/>
    <property type="match status" value="1"/>
</dbReference>
<keyword evidence="4 8" id="KW-1133">Transmembrane helix</keyword>
<dbReference type="Pfam" id="PF01226">
    <property type="entry name" value="Form_Nir_trans"/>
    <property type="match status" value="1"/>
</dbReference>
<dbReference type="GO" id="GO:0015707">
    <property type="term" value="P:nitrite transport"/>
    <property type="evidence" value="ECO:0007669"/>
    <property type="project" value="TreeGrafter"/>
</dbReference>
<evidence type="ECO:0000256" key="3">
    <source>
        <dbReference type="ARBA" id="ARBA00022692"/>
    </source>
</evidence>
<organism evidence="9 10">
    <name type="scientific">Penicillium alfredii</name>
    <dbReference type="NCBI Taxonomy" id="1506179"/>
    <lineage>
        <taxon>Eukaryota</taxon>
        <taxon>Fungi</taxon>
        <taxon>Dikarya</taxon>
        <taxon>Ascomycota</taxon>
        <taxon>Pezizomycotina</taxon>
        <taxon>Eurotiomycetes</taxon>
        <taxon>Eurotiomycetidae</taxon>
        <taxon>Eurotiales</taxon>
        <taxon>Aspergillaceae</taxon>
        <taxon>Penicillium</taxon>
    </lineage>
</organism>
<dbReference type="FunFam" id="1.20.1080.10:FF:000011">
    <property type="entry name" value="Formate family transporter"/>
    <property type="match status" value="1"/>
</dbReference>
<evidence type="ECO:0008006" key="11">
    <source>
        <dbReference type="Google" id="ProtNLM"/>
    </source>
</evidence>
<dbReference type="GO" id="GO:0005886">
    <property type="term" value="C:plasma membrane"/>
    <property type="evidence" value="ECO:0007669"/>
    <property type="project" value="TreeGrafter"/>
</dbReference>
<dbReference type="InterPro" id="IPR000292">
    <property type="entry name" value="For/NO2_transpt"/>
</dbReference>
<dbReference type="PANTHER" id="PTHR30520">
    <property type="entry name" value="FORMATE TRANSPORTER-RELATED"/>
    <property type="match status" value="1"/>
</dbReference>
<feature type="transmembrane region" description="Helical" evidence="8">
    <location>
        <begin position="71"/>
        <end position="100"/>
    </location>
</feature>
<feature type="transmembrane region" description="Helical" evidence="8">
    <location>
        <begin position="241"/>
        <end position="260"/>
    </location>
</feature>
<evidence type="ECO:0000256" key="4">
    <source>
        <dbReference type="ARBA" id="ARBA00022989"/>
    </source>
</evidence>
<evidence type="ECO:0000256" key="8">
    <source>
        <dbReference type="SAM" id="Phobius"/>
    </source>
</evidence>
<feature type="transmembrane region" description="Helical" evidence="8">
    <location>
        <begin position="160"/>
        <end position="180"/>
    </location>
</feature>
<dbReference type="EMBL" id="JAPMSZ010000011">
    <property type="protein sequence ID" value="KAJ5084949.1"/>
    <property type="molecule type" value="Genomic_DNA"/>
</dbReference>
<dbReference type="AlphaFoldDB" id="A0A9W9ENG4"/>
<sequence>MTFDSFSPREVSELVSNAGTHKGHTRLDKVFLSSVSAGCLLAFACGTALSTNATPWFQDNAAGLIRTISALVFPYGLCMIILTGADLCTGSFMFTTAAALQRRLPWWRMLTHWGVTFLGNLAGSLFVAVLILGYGNVFSTEPFKSAVISFATKKQVLPDFHMVFLRGIGCNWLVCLACFFGMQGRDLASKVIGIWWPTFAFVSLGLDHVVANMTFIPLAIWLGAPHISVGLYIWKGIIPTLLGNILGGGLFCGTYYWYIYLLEWNAFPLYRLKQNGDSSPSNQVTAKEGDIEASAGVTDSGST</sequence>
<reference evidence="9" key="1">
    <citation type="submission" date="2022-11" db="EMBL/GenBank/DDBJ databases">
        <authorList>
            <person name="Petersen C."/>
        </authorList>
    </citation>
    <scope>NUCLEOTIDE SEQUENCE</scope>
    <source>
        <strain evidence="9">IBT 34128</strain>
    </source>
</reference>
<dbReference type="Gene3D" id="1.20.1080.10">
    <property type="entry name" value="Glycerol uptake facilitator protein"/>
    <property type="match status" value="1"/>
</dbReference>
<evidence type="ECO:0000256" key="2">
    <source>
        <dbReference type="ARBA" id="ARBA00022448"/>
    </source>
</evidence>
<dbReference type="GeneID" id="81399222"/>
<evidence type="ECO:0000313" key="9">
    <source>
        <dbReference type="EMBL" id="KAJ5084949.1"/>
    </source>
</evidence>
<dbReference type="GO" id="GO:0015513">
    <property type="term" value="F:high-affinity secondary active nitrite transmembrane transporter activity"/>
    <property type="evidence" value="ECO:0007669"/>
    <property type="project" value="TreeGrafter"/>
</dbReference>
<dbReference type="RefSeq" id="XP_056508346.1">
    <property type="nucleotide sequence ID" value="XM_056660053.1"/>
</dbReference>
<protein>
    <recommendedName>
        <fullName evidence="11">Formate/nitrite transporter</fullName>
    </recommendedName>
</protein>
<feature type="region of interest" description="Disordered" evidence="7">
    <location>
        <begin position="278"/>
        <end position="303"/>
    </location>
</feature>
<gene>
    <name evidence="9" type="ORF">NUU61_009528</name>
</gene>
<dbReference type="OrthoDB" id="4829at2759"/>
<keyword evidence="10" id="KW-1185">Reference proteome</keyword>
<evidence type="ECO:0000313" key="10">
    <source>
        <dbReference type="Proteomes" id="UP001141434"/>
    </source>
</evidence>
<feature type="transmembrane region" description="Helical" evidence="8">
    <location>
        <begin position="212"/>
        <end position="234"/>
    </location>
</feature>
<comment type="caution">
    <text evidence="9">The sequence shown here is derived from an EMBL/GenBank/DDBJ whole genome shotgun (WGS) entry which is preliminary data.</text>
</comment>
<comment type="subcellular location">
    <subcellularLocation>
        <location evidence="1">Membrane</location>
        <topology evidence="1">Multi-pass membrane protein</topology>
    </subcellularLocation>
</comment>
<evidence type="ECO:0000256" key="6">
    <source>
        <dbReference type="ARBA" id="ARBA00049660"/>
    </source>
</evidence>
<keyword evidence="2" id="KW-0813">Transport</keyword>
<feature type="transmembrane region" description="Helical" evidence="8">
    <location>
        <begin position="187"/>
        <end position="206"/>
    </location>
</feature>
<comment type="similarity">
    <text evidence="6">Belongs to the FNT transporter (TC 1.A.16) family.</text>
</comment>
<dbReference type="InterPro" id="IPR024002">
    <property type="entry name" value="For/NO2_transpt_CS"/>
</dbReference>
<reference evidence="9" key="2">
    <citation type="journal article" date="2023" name="IMA Fungus">
        <title>Comparative genomic study of the Penicillium genus elucidates a diverse pangenome and 15 lateral gene transfer events.</title>
        <authorList>
            <person name="Petersen C."/>
            <person name="Sorensen T."/>
            <person name="Nielsen M.R."/>
            <person name="Sondergaard T.E."/>
            <person name="Sorensen J.L."/>
            <person name="Fitzpatrick D.A."/>
            <person name="Frisvad J.C."/>
            <person name="Nielsen K.L."/>
        </authorList>
    </citation>
    <scope>NUCLEOTIDE SEQUENCE</scope>
    <source>
        <strain evidence="9">IBT 34128</strain>
    </source>
</reference>